<keyword evidence="1" id="KW-0812">Transmembrane</keyword>
<evidence type="ECO:0000313" key="2">
    <source>
        <dbReference type="EMBL" id="MDH1341834.1"/>
    </source>
</evidence>
<feature type="transmembrane region" description="Helical" evidence="1">
    <location>
        <begin position="39"/>
        <end position="58"/>
    </location>
</feature>
<dbReference type="RefSeq" id="WP_279533525.1">
    <property type="nucleotide sequence ID" value="NZ_CP104579.1"/>
</dbReference>
<comment type="caution">
    <text evidence="2">The sequence shown here is derived from an EMBL/GenBank/DDBJ whole genome shotgun (WGS) entry which is preliminary data.</text>
</comment>
<evidence type="ECO:0000256" key="1">
    <source>
        <dbReference type="SAM" id="Phobius"/>
    </source>
</evidence>
<evidence type="ECO:0000313" key="3">
    <source>
        <dbReference type="Proteomes" id="UP001161697"/>
    </source>
</evidence>
<sequence length="88" mass="9634">MALQINESTVDTVAVSITNKSMLGGAIAGAFGWLAQINWIGLSGVVIALLGLACNFYFQHRRDKREQAESLARIEALRERCGLEGRQQ</sequence>
<protein>
    <submittedName>
        <fullName evidence="2">Holin</fullName>
    </submittedName>
</protein>
<name>A0AA42QFV9_ECTOL</name>
<reference evidence="2" key="1">
    <citation type="submission" date="2022-09" db="EMBL/GenBank/DDBJ databases">
        <title>Intensive care unit water sources are persistently colonized with multi-drug resistant bacteria and are the site of extensive horizontal gene transfer of antibiotic resistance genes.</title>
        <authorList>
            <person name="Diorio-Toth L."/>
        </authorList>
    </citation>
    <scope>NUCLEOTIDE SEQUENCE</scope>
    <source>
        <strain evidence="2">GD03704</strain>
    </source>
</reference>
<gene>
    <name evidence="2" type="ORF">N5J11_22265</name>
</gene>
<dbReference type="Pfam" id="PF16082">
    <property type="entry name" value="Phage_holin_2_4"/>
    <property type="match status" value="1"/>
</dbReference>
<proteinExistence type="predicted"/>
<dbReference type="EMBL" id="JAOCJE010000002">
    <property type="protein sequence ID" value="MDH1341834.1"/>
    <property type="molecule type" value="Genomic_DNA"/>
</dbReference>
<organism evidence="2 3">
    <name type="scientific">Ectopseudomonas oleovorans</name>
    <name type="common">Pseudomonas oleovorans</name>
    <dbReference type="NCBI Taxonomy" id="301"/>
    <lineage>
        <taxon>Bacteria</taxon>
        <taxon>Pseudomonadati</taxon>
        <taxon>Pseudomonadota</taxon>
        <taxon>Gammaproteobacteria</taxon>
        <taxon>Pseudomonadales</taxon>
        <taxon>Pseudomonadaceae</taxon>
        <taxon>Ectopseudomonas</taxon>
    </lineage>
</organism>
<keyword evidence="1" id="KW-0472">Membrane</keyword>
<accession>A0AA42QFV9</accession>
<dbReference type="Proteomes" id="UP001161697">
    <property type="component" value="Unassembled WGS sequence"/>
</dbReference>
<dbReference type="AlphaFoldDB" id="A0AA42QFV9"/>
<dbReference type="InterPro" id="IPR032124">
    <property type="entry name" value="Phage_F116_holin"/>
</dbReference>
<keyword evidence="1" id="KW-1133">Transmembrane helix</keyword>